<dbReference type="EMBL" id="BJML01000001">
    <property type="protein sequence ID" value="GEB44253.1"/>
    <property type="molecule type" value="Genomic_DNA"/>
</dbReference>
<protein>
    <submittedName>
        <fullName evidence="2">Uncharacterized protein</fullName>
    </submittedName>
</protein>
<gene>
    <name evidence="2" type="ORF">MTE01_01980</name>
</gene>
<reference evidence="2 3" key="1">
    <citation type="submission" date="2019-06" db="EMBL/GenBank/DDBJ databases">
        <title>Whole genome shotgun sequence of Microbacterium testaceum NBRC 12675.</title>
        <authorList>
            <person name="Hosoyama A."/>
            <person name="Uohara A."/>
            <person name="Ohji S."/>
            <person name="Ichikawa N."/>
        </authorList>
    </citation>
    <scope>NUCLEOTIDE SEQUENCE [LARGE SCALE GENOMIC DNA]</scope>
    <source>
        <strain evidence="2 3">NBRC 12675</strain>
    </source>
</reference>
<dbReference type="Proteomes" id="UP000319525">
    <property type="component" value="Unassembled WGS sequence"/>
</dbReference>
<organism evidence="2 3">
    <name type="scientific">Microbacterium testaceum</name>
    <name type="common">Aureobacterium testaceum</name>
    <name type="synonym">Brevibacterium testaceum</name>
    <dbReference type="NCBI Taxonomy" id="2033"/>
    <lineage>
        <taxon>Bacteria</taxon>
        <taxon>Bacillati</taxon>
        <taxon>Actinomycetota</taxon>
        <taxon>Actinomycetes</taxon>
        <taxon>Micrococcales</taxon>
        <taxon>Microbacteriaceae</taxon>
        <taxon>Microbacterium</taxon>
    </lineage>
</organism>
<evidence type="ECO:0000313" key="3">
    <source>
        <dbReference type="Proteomes" id="UP000319525"/>
    </source>
</evidence>
<feature type="compositionally biased region" description="Basic and acidic residues" evidence="1">
    <location>
        <begin position="1"/>
        <end position="12"/>
    </location>
</feature>
<dbReference type="RefSeq" id="WP_170210573.1">
    <property type="nucleotide sequence ID" value="NZ_BJML01000001.1"/>
</dbReference>
<evidence type="ECO:0000313" key="2">
    <source>
        <dbReference type="EMBL" id="GEB44253.1"/>
    </source>
</evidence>
<comment type="caution">
    <text evidence="2">The sequence shown here is derived from an EMBL/GenBank/DDBJ whole genome shotgun (WGS) entry which is preliminary data.</text>
</comment>
<sequence>MTTEARGEHPTTDEQGALPGGDRDACSKRDMSVREFLAEGARRGVTTEQMFPE</sequence>
<dbReference type="AlphaFoldDB" id="A0A4Y3QHU3"/>
<evidence type="ECO:0000256" key="1">
    <source>
        <dbReference type="SAM" id="MobiDB-lite"/>
    </source>
</evidence>
<feature type="region of interest" description="Disordered" evidence="1">
    <location>
        <begin position="1"/>
        <end position="29"/>
    </location>
</feature>
<accession>A0A4Y3QHU3</accession>
<name>A0A4Y3QHU3_MICTE</name>
<dbReference type="GeneID" id="57146069"/>
<proteinExistence type="predicted"/>